<dbReference type="PANTHER" id="PTHR41282">
    <property type="entry name" value="CONSERVED TRANSMEMBRANE PROTEIN-RELATED"/>
    <property type="match status" value="1"/>
</dbReference>
<dbReference type="RefSeq" id="WP_343906385.1">
    <property type="nucleotide sequence ID" value="NZ_BAAAIS010000006.1"/>
</dbReference>
<proteinExistence type="predicted"/>
<keyword evidence="2" id="KW-0812">Transmembrane</keyword>
<name>A0ABW4Q2W7_9MICO</name>
<evidence type="ECO:0000313" key="4">
    <source>
        <dbReference type="Proteomes" id="UP001597280"/>
    </source>
</evidence>
<sequence length="309" mass="32141">MARHNIILGQDKAVRNASSAPQFGQSSQQSAYAQPDSRTQWSSGFGPQASQAPQFGGGQQEDLEAIYARPSATGHDTGRMTMRDALNAITATLGVIVVIGFVVAITPALLSATGGTAGAQAGLAITGVATAIGAIGGLVLGLVNAFKREPSAILVLLYAVAEGLLLGGISGTMEYYYPGIALQAVVGTLAVAVTVLLLFRAGILRTSPTLTKIFAVAMIAYLLFGLVNIGYLLFTGQSLRDGVLGLVIGGLAVCMASYSLVMDFEDVQRAANAGVARKYAWRCAFGLAATLVWLYIEILRILAILRGND</sequence>
<feature type="transmembrane region" description="Helical" evidence="2">
    <location>
        <begin position="211"/>
        <end position="231"/>
    </location>
</feature>
<dbReference type="Proteomes" id="UP001597280">
    <property type="component" value="Unassembled WGS sequence"/>
</dbReference>
<dbReference type="EMBL" id="JBHUFL010000011">
    <property type="protein sequence ID" value="MFD1836722.1"/>
    <property type="molecule type" value="Genomic_DNA"/>
</dbReference>
<feature type="transmembrane region" description="Helical" evidence="2">
    <location>
        <begin position="283"/>
        <end position="305"/>
    </location>
</feature>
<keyword evidence="2" id="KW-1133">Transmembrane helix</keyword>
<keyword evidence="2" id="KW-0472">Membrane</keyword>
<accession>A0ABW4Q2W7</accession>
<feature type="region of interest" description="Disordered" evidence="1">
    <location>
        <begin position="17"/>
        <end position="56"/>
    </location>
</feature>
<reference evidence="4" key="1">
    <citation type="journal article" date="2019" name="Int. J. Syst. Evol. Microbiol.">
        <title>The Global Catalogue of Microorganisms (GCM) 10K type strain sequencing project: providing services to taxonomists for standard genome sequencing and annotation.</title>
        <authorList>
            <consortium name="The Broad Institute Genomics Platform"/>
            <consortium name="The Broad Institute Genome Sequencing Center for Infectious Disease"/>
            <person name="Wu L."/>
            <person name="Ma J."/>
        </authorList>
    </citation>
    <scope>NUCLEOTIDE SEQUENCE [LARGE SCALE GENOMIC DNA]</scope>
    <source>
        <strain evidence="4">JCM 11650</strain>
    </source>
</reference>
<protein>
    <submittedName>
        <fullName evidence="3">Bax inhibitor-1/YccA family protein</fullName>
    </submittedName>
</protein>
<keyword evidence="4" id="KW-1185">Reference proteome</keyword>
<organism evidence="3 4">
    <name type="scientific">Brachybacterium rhamnosum</name>
    <dbReference type="NCBI Taxonomy" id="173361"/>
    <lineage>
        <taxon>Bacteria</taxon>
        <taxon>Bacillati</taxon>
        <taxon>Actinomycetota</taxon>
        <taxon>Actinomycetes</taxon>
        <taxon>Micrococcales</taxon>
        <taxon>Dermabacteraceae</taxon>
        <taxon>Brachybacterium</taxon>
    </lineage>
</organism>
<evidence type="ECO:0000256" key="2">
    <source>
        <dbReference type="SAM" id="Phobius"/>
    </source>
</evidence>
<feature type="transmembrane region" description="Helical" evidence="2">
    <location>
        <begin position="175"/>
        <end position="199"/>
    </location>
</feature>
<dbReference type="Pfam" id="PF12811">
    <property type="entry name" value="BaxI_1"/>
    <property type="match status" value="1"/>
</dbReference>
<gene>
    <name evidence="3" type="ORF">ACFSDA_16815</name>
</gene>
<feature type="transmembrane region" description="Helical" evidence="2">
    <location>
        <begin position="122"/>
        <end position="145"/>
    </location>
</feature>
<dbReference type="PANTHER" id="PTHR41282:SF1">
    <property type="entry name" value="CONSERVED TRANSMEMBRANE PROTEIN-RELATED"/>
    <property type="match status" value="1"/>
</dbReference>
<feature type="transmembrane region" description="Helical" evidence="2">
    <location>
        <begin position="243"/>
        <end position="262"/>
    </location>
</feature>
<evidence type="ECO:0000313" key="3">
    <source>
        <dbReference type="EMBL" id="MFD1836722.1"/>
    </source>
</evidence>
<feature type="transmembrane region" description="Helical" evidence="2">
    <location>
        <begin position="85"/>
        <end position="110"/>
    </location>
</feature>
<feature type="transmembrane region" description="Helical" evidence="2">
    <location>
        <begin position="152"/>
        <end position="169"/>
    </location>
</feature>
<evidence type="ECO:0000256" key="1">
    <source>
        <dbReference type="SAM" id="MobiDB-lite"/>
    </source>
</evidence>
<dbReference type="InterPro" id="IPR010539">
    <property type="entry name" value="BaxI_1-like"/>
</dbReference>
<feature type="compositionally biased region" description="Polar residues" evidence="1">
    <location>
        <begin position="17"/>
        <end position="53"/>
    </location>
</feature>
<comment type="caution">
    <text evidence="3">The sequence shown here is derived from an EMBL/GenBank/DDBJ whole genome shotgun (WGS) entry which is preliminary data.</text>
</comment>